<name>A0A0V0RSI7_9BILA</name>
<evidence type="ECO:0000313" key="1">
    <source>
        <dbReference type="EMBL" id="KRX17462.1"/>
    </source>
</evidence>
<evidence type="ECO:0000313" key="2">
    <source>
        <dbReference type="Proteomes" id="UP000054630"/>
    </source>
</evidence>
<keyword evidence="2" id="KW-1185">Reference proteome</keyword>
<sequence>MPSYLVTQFIAMKARRQLLLLNAEWEHIFIFTSSDMKQRDCGKLAAASALYHFDPNCSVNIKSSCKANICCPT</sequence>
<proteinExistence type="predicted"/>
<comment type="caution">
    <text evidence="1">The sequence shown here is derived from an EMBL/GenBank/DDBJ whole genome shotgun (WGS) entry which is preliminary data.</text>
</comment>
<dbReference type="Proteomes" id="UP000054630">
    <property type="component" value="Unassembled WGS sequence"/>
</dbReference>
<dbReference type="AlphaFoldDB" id="A0A0V0RSI7"/>
<dbReference type="EMBL" id="JYDL01000087">
    <property type="protein sequence ID" value="KRX17462.1"/>
    <property type="molecule type" value="Genomic_DNA"/>
</dbReference>
<accession>A0A0V0RSI7</accession>
<protein>
    <submittedName>
        <fullName evidence="1">Uncharacterized protein</fullName>
    </submittedName>
</protein>
<organism evidence="1 2">
    <name type="scientific">Trichinella nelsoni</name>
    <dbReference type="NCBI Taxonomy" id="6336"/>
    <lineage>
        <taxon>Eukaryota</taxon>
        <taxon>Metazoa</taxon>
        <taxon>Ecdysozoa</taxon>
        <taxon>Nematoda</taxon>
        <taxon>Enoplea</taxon>
        <taxon>Dorylaimia</taxon>
        <taxon>Trichinellida</taxon>
        <taxon>Trichinellidae</taxon>
        <taxon>Trichinella</taxon>
    </lineage>
</organism>
<reference evidence="1 2" key="1">
    <citation type="submission" date="2015-01" db="EMBL/GenBank/DDBJ databases">
        <title>Evolution of Trichinella species and genotypes.</title>
        <authorList>
            <person name="Korhonen P.K."/>
            <person name="Edoardo P."/>
            <person name="Giuseppe L.R."/>
            <person name="Gasser R.B."/>
        </authorList>
    </citation>
    <scope>NUCLEOTIDE SEQUENCE [LARGE SCALE GENOMIC DNA]</scope>
    <source>
        <strain evidence="1">ISS37</strain>
    </source>
</reference>
<gene>
    <name evidence="1" type="ORF">T07_3326</name>
</gene>
<dbReference type="OrthoDB" id="5924574at2759"/>